<feature type="non-terminal residue" evidence="1">
    <location>
        <position position="72"/>
    </location>
</feature>
<dbReference type="RefSeq" id="WP_207651133.1">
    <property type="nucleotide sequence ID" value="NZ_FUYF01000021.1"/>
</dbReference>
<reference evidence="1 2" key="1">
    <citation type="submission" date="2017-02" db="EMBL/GenBank/DDBJ databases">
        <authorList>
            <person name="Peterson S.W."/>
        </authorList>
    </citation>
    <scope>NUCLEOTIDE SEQUENCE [LARGE SCALE GENOMIC DNA]</scope>
    <source>
        <strain evidence="1 2">ATCC 27749</strain>
    </source>
</reference>
<protein>
    <submittedName>
        <fullName evidence="1">Uncharacterized protein</fullName>
    </submittedName>
</protein>
<accession>A0A1T4XYN0</accession>
<sequence length="72" mass="8508">MMEVVIVDDGNRLTVYELVERVIPCIIAKHYSENYIQGFRSTFRNLLAYCNKNEKKYFTAELAQQFMLDCYG</sequence>
<keyword evidence="2" id="KW-1185">Reference proteome</keyword>
<proteinExistence type="predicted"/>
<dbReference type="STRING" id="745368.SAMN02745178_02498"/>
<evidence type="ECO:0000313" key="1">
    <source>
        <dbReference type="EMBL" id="SKA94318.1"/>
    </source>
</evidence>
<organism evidence="1 2">
    <name type="scientific">Gemmiger formicilis</name>
    <dbReference type="NCBI Taxonomy" id="745368"/>
    <lineage>
        <taxon>Bacteria</taxon>
        <taxon>Bacillati</taxon>
        <taxon>Bacillota</taxon>
        <taxon>Clostridia</taxon>
        <taxon>Eubacteriales</taxon>
        <taxon>Gemmiger</taxon>
    </lineage>
</organism>
<evidence type="ECO:0000313" key="2">
    <source>
        <dbReference type="Proteomes" id="UP000190286"/>
    </source>
</evidence>
<dbReference type="GeneID" id="93339435"/>
<name>A0A1T4XYN0_9FIRM</name>
<gene>
    <name evidence="1" type="ORF">SAMN02745178_02498</name>
</gene>
<dbReference type="AlphaFoldDB" id="A0A1T4XYN0"/>
<dbReference type="EMBL" id="FUYF01000021">
    <property type="protein sequence ID" value="SKA94318.1"/>
    <property type="molecule type" value="Genomic_DNA"/>
</dbReference>
<dbReference type="Proteomes" id="UP000190286">
    <property type="component" value="Unassembled WGS sequence"/>
</dbReference>